<comment type="caution">
    <text evidence="2">The sequence shown here is derived from an EMBL/GenBank/DDBJ whole genome shotgun (WGS) entry which is preliminary data.</text>
</comment>
<evidence type="ECO:0000256" key="1">
    <source>
        <dbReference type="SAM" id="MobiDB-lite"/>
    </source>
</evidence>
<dbReference type="Proteomes" id="UP000703269">
    <property type="component" value="Unassembled WGS sequence"/>
</dbReference>
<name>A0A9P3G496_9APHY</name>
<protein>
    <submittedName>
        <fullName evidence="2">Uncharacterized protein</fullName>
    </submittedName>
</protein>
<organism evidence="2 3">
    <name type="scientific">Phanerochaete sordida</name>
    <dbReference type="NCBI Taxonomy" id="48140"/>
    <lineage>
        <taxon>Eukaryota</taxon>
        <taxon>Fungi</taxon>
        <taxon>Dikarya</taxon>
        <taxon>Basidiomycota</taxon>
        <taxon>Agaricomycotina</taxon>
        <taxon>Agaricomycetes</taxon>
        <taxon>Polyporales</taxon>
        <taxon>Phanerochaetaceae</taxon>
        <taxon>Phanerochaete</taxon>
    </lineage>
</organism>
<keyword evidence="3" id="KW-1185">Reference proteome</keyword>
<proteinExistence type="predicted"/>
<dbReference type="AlphaFoldDB" id="A0A9P3G496"/>
<dbReference type="EMBL" id="BPQB01000006">
    <property type="protein sequence ID" value="GJE87330.1"/>
    <property type="molecule type" value="Genomic_DNA"/>
</dbReference>
<feature type="region of interest" description="Disordered" evidence="1">
    <location>
        <begin position="1"/>
        <end position="84"/>
    </location>
</feature>
<accession>A0A9P3G496</accession>
<evidence type="ECO:0000313" key="3">
    <source>
        <dbReference type="Proteomes" id="UP000703269"/>
    </source>
</evidence>
<feature type="region of interest" description="Disordered" evidence="1">
    <location>
        <begin position="177"/>
        <end position="214"/>
    </location>
</feature>
<evidence type="ECO:0000313" key="2">
    <source>
        <dbReference type="EMBL" id="GJE87330.1"/>
    </source>
</evidence>
<sequence>MPDPGNAPRTARAAPDDDDSDGSAGTPTSARPASLGGPRPASKRASGPADFGALPPSSLREDVSEASGTSAGGEDADGGGDGDGGGDALGLVVAPPLPWVAVRIRYLGRPVVVTCLARAYVATLTFSATLDAVRFCAAGFLGPERAYGVLEYAHGRWRQPMALRVVLRQERVAVARGPRAGTSRARSDDGASEVGDGDSDGTRESGGSRGGGREVHRETFVASCYPEEGWKYLADSLESLELIVDPNFD</sequence>
<reference evidence="2 3" key="1">
    <citation type="submission" date="2021-08" db="EMBL/GenBank/DDBJ databases">
        <title>Draft Genome Sequence of Phanerochaete sordida strain YK-624.</title>
        <authorList>
            <person name="Mori T."/>
            <person name="Dohra H."/>
            <person name="Suzuki T."/>
            <person name="Kawagishi H."/>
            <person name="Hirai H."/>
        </authorList>
    </citation>
    <scope>NUCLEOTIDE SEQUENCE [LARGE SCALE GENOMIC DNA]</scope>
    <source>
        <strain evidence="2 3">YK-624</strain>
    </source>
</reference>
<gene>
    <name evidence="2" type="ORF">PsYK624_034130</name>
</gene>